<keyword evidence="4" id="KW-0862">Zinc</keyword>
<keyword evidence="5" id="KW-0456">Lyase</keyword>
<evidence type="ECO:0000259" key="9">
    <source>
        <dbReference type="PROSITE" id="PS51144"/>
    </source>
</evidence>
<keyword evidence="8" id="KW-0732">Signal</keyword>
<comment type="caution">
    <text evidence="10">The sequence shown here is derived from an EMBL/GenBank/DDBJ whole genome shotgun (WGS) entry which is preliminary data.</text>
</comment>
<dbReference type="SUPFAM" id="SSF51069">
    <property type="entry name" value="Carbonic anhydrase"/>
    <property type="match status" value="1"/>
</dbReference>
<evidence type="ECO:0000256" key="2">
    <source>
        <dbReference type="ARBA" id="ARBA00012925"/>
    </source>
</evidence>
<dbReference type="EMBL" id="JPOX01000004">
    <property type="protein sequence ID" value="KFX51894.1"/>
    <property type="molecule type" value="Genomic_DNA"/>
</dbReference>
<feature type="region of interest" description="Disordered" evidence="7">
    <location>
        <begin position="768"/>
        <end position="878"/>
    </location>
</feature>
<dbReference type="InterPro" id="IPR001148">
    <property type="entry name" value="CA_dom"/>
</dbReference>
<dbReference type="eggNOG" id="KOG1726">
    <property type="taxonomic scope" value="Eukaryota"/>
</dbReference>
<protein>
    <recommendedName>
        <fullName evidence="2">carbonic anhydrase</fullName>
        <ecNumber evidence="2">4.2.1.1</ecNumber>
    </recommendedName>
</protein>
<dbReference type="InterPro" id="IPR041891">
    <property type="entry name" value="Alpha_CA_prokaryot-like"/>
</dbReference>
<proteinExistence type="inferred from homology"/>
<dbReference type="PANTHER" id="PTHR18952:SF265">
    <property type="entry name" value="CARBONIC ANHYDRASE"/>
    <property type="match status" value="1"/>
</dbReference>
<evidence type="ECO:0000256" key="5">
    <source>
        <dbReference type="ARBA" id="ARBA00023239"/>
    </source>
</evidence>
<feature type="chain" id="PRO_5001888376" description="carbonic anhydrase" evidence="8">
    <location>
        <begin position="17"/>
        <end position="878"/>
    </location>
</feature>
<dbReference type="GO" id="GO:0008270">
    <property type="term" value="F:zinc ion binding"/>
    <property type="evidence" value="ECO:0007669"/>
    <property type="project" value="InterPro"/>
</dbReference>
<dbReference type="EC" id="4.2.1.1" evidence="2"/>
<sequence>MMKLSSLLFFALPAAAAHIHARAAHGVIDTNPFNYTGLGGPLNWYGLNKTANEACAKGMRQSPINIDTHTIEYAATGSVNFNISNVASAKFENSGFGLEVLMTNGSLVVNNITYYLDNFHFHTPSEHRVDEEYFPMECHFGFVSDDYKIAVVGFFMEISRFGYTTPLLDSVFARLDDITKPGTFTKTGPLDFSGLISHFNKYGVYTYSGSLTTPPCTEGVSWFISTEPLWINVQQSQAVKKVIRYNARYTQNNLGEPNLLVVAAKAFDCNNKETYQSHCDFSCSITHPPVIVSPVSGSGSCEKSDIAADLLLMMQFRDLPLGRSPWRPLNWTNGSFQDSLTSQSVGLSAYVETDVLSPHSTFNAPNPTRIAGVKIEWTDNLNDHLKPKGHNTTVIIFHHPSFLGIQRQDSHEGITLHRDLFPAGFIEEPLQTLALIFPQDGRETQIWLEKIRSDSHTPTLDPKAVRCGRLKSDGQHRKDFTFLRDRLTILKQVFDEAEPNTIDPTVMQSQKAGKISVFSVCYFQQKRSVITILFPAFASYKAIRSGNPAHLTPWLMYWVVLSGILLAESWTVFIIGWFPFYSWIRLFFLSYLVLPQTQGARILFQEYVDPFFEQHEREIEEFIGHAHERAKALGLQYFYQLIDIIREKVLGMPSQQQQQQMAPPQAAGATGYAQALLSRFNLPSANAVPGAAAAAGADWFSMVTTALSTATSSSTAPTQSREAQIEQLSASGAFDTEQYKHLSRSQKARLYSSQREKLEVLAAALQKEETRLHNTTPGSSDDDDDDLAYGHGPAPLHKNASEHSFDQIDADELSGSRYPAGNEGGSGGGGWTSGWFGGSSTTTTQKRPSSGPKRNVSDSVKFASRAVDEISRASGYSR</sequence>
<dbReference type="Gene3D" id="3.10.200.10">
    <property type="entry name" value="Alpha carbonic anhydrase"/>
    <property type="match status" value="1"/>
</dbReference>
<comment type="catalytic activity">
    <reaction evidence="6">
        <text>hydrogencarbonate + H(+) = CO2 + H2O</text>
        <dbReference type="Rhea" id="RHEA:10748"/>
        <dbReference type="ChEBI" id="CHEBI:15377"/>
        <dbReference type="ChEBI" id="CHEBI:15378"/>
        <dbReference type="ChEBI" id="CHEBI:16526"/>
        <dbReference type="ChEBI" id="CHEBI:17544"/>
        <dbReference type="EC" id="4.2.1.1"/>
    </reaction>
</comment>
<evidence type="ECO:0000256" key="6">
    <source>
        <dbReference type="ARBA" id="ARBA00048348"/>
    </source>
</evidence>
<evidence type="ECO:0000256" key="7">
    <source>
        <dbReference type="SAM" id="MobiDB-lite"/>
    </source>
</evidence>
<dbReference type="CDD" id="cd03124">
    <property type="entry name" value="alpha_CA_prokaryotic_like"/>
    <property type="match status" value="1"/>
</dbReference>
<dbReference type="InterPro" id="IPR004345">
    <property type="entry name" value="TB2_DP1_HVA22"/>
</dbReference>
<dbReference type="HOGENOM" id="CLU_327642_0_0_1"/>
<name>A0A093VPE1_TALMA</name>
<gene>
    <name evidence="10" type="ORF">GQ26_0042540</name>
</gene>
<evidence type="ECO:0000256" key="4">
    <source>
        <dbReference type="ARBA" id="ARBA00022833"/>
    </source>
</evidence>
<feature type="domain" description="Alpha-carbonic anhydrase" evidence="9">
    <location>
        <begin position="31"/>
        <end position="278"/>
    </location>
</feature>
<dbReference type="PANTHER" id="PTHR18952">
    <property type="entry name" value="CARBONIC ANHYDRASE"/>
    <property type="match status" value="1"/>
</dbReference>
<keyword evidence="3" id="KW-0479">Metal-binding</keyword>
<dbReference type="AlphaFoldDB" id="A0A093VPE1"/>
<dbReference type="Pfam" id="PF03134">
    <property type="entry name" value="TB2_DP1_HVA22"/>
    <property type="match status" value="1"/>
</dbReference>
<dbReference type="Pfam" id="PF00194">
    <property type="entry name" value="Carb_anhydrase"/>
    <property type="match status" value="1"/>
</dbReference>
<dbReference type="GO" id="GO:0004089">
    <property type="term" value="F:carbonate dehydratase activity"/>
    <property type="evidence" value="ECO:0007669"/>
    <property type="project" value="UniProtKB-EC"/>
</dbReference>
<dbReference type="PROSITE" id="PS51144">
    <property type="entry name" value="ALPHA_CA_2"/>
    <property type="match status" value="1"/>
</dbReference>
<feature type="signal peptide" evidence="8">
    <location>
        <begin position="1"/>
        <end position="16"/>
    </location>
</feature>
<dbReference type="InterPro" id="IPR023561">
    <property type="entry name" value="Carbonic_anhydrase_a-class"/>
</dbReference>
<comment type="similarity">
    <text evidence="1">Belongs to the alpha-carbonic anhydrase family.</text>
</comment>
<dbReference type="SMART" id="SM01057">
    <property type="entry name" value="Carb_anhydrase"/>
    <property type="match status" value="1"/>
</dbReference>
<accession>A0A093VPE1</accession>
<evidence type="ECO:0000313" key="10">
    <source>
        <dbReference type="EMBL" id="KFX51894.1"/>
    </source>
</evidence>
<dbReference type="InterPro" id="IPR036398">
    <property type="entry name" value="CA_dom_sf"/>
</dbReference>
<feature type="compositionally biased region" description="Gly residues" evidence="7">
    <location>
        <begin position="822"/>
        <end position="837"/>
    </location>
</feature>
<organism evidence="10">
    <name type="scientific">Talaromyces marneffei PM1</name>
    <dbReference type="NCBI Taxonomy" id="1077442"/>
    <lineage>
        <taxon>Eukaryota</taxon>
        <taxon>Fungi</taxon>
        <taxon>Dikarya</taxon>
        <taxon>Ascomycota</taxon>
        <taxon>Pezizomycotina</taxon>
        <taxon>Eurotiomycetes</taxon>
        <taxon>Eurotiomycetidae</taxon>
        <taxon>Eurotiales</taxon>
        <taxon>Trichocomaceae</taxon>
        <taxon>Talaromyces</taxon>
        <taxon>Talaromyces sect. Talaromyces</taxon>
    </lineage>
</organism>
<reference evidence="10" key="2">
    <citation type="journal article" date="2014" name="PLoS Genet.">
        <title>Signature gene expression reveals novel clues to the molecular mechanisms of dimorphic transition in Penicillium marneffei.</title>
        <authorList>
            <person name="Yang E."/>
            <person name="Wang G."/>
            <person name="Cai J."/>
            <person name="Woo P.C."/>
            <person name="Lau S.K."/>
            <person name="Yuen K.-Y."/>
            <person name="Chow W.-N."/>
            <person name="Lin X."/>
        </authorList>
    </citation>
    <scope>NUCLEOTIDE SEQUENCE</scope>
    <source>
        <strain evidence="10">PM1</strain>
    </source>
</reference>
<reference key="1">
    <citation type="journal article" date="2014" name="PLoS Genet.">
        <title>Signature Gene Expression Reveals Novel Clues to the Molecular Mechanisms of Dimorphic Transition in Penicillium marneffei.</title>
        <authorList>
            <person name="Yang E."/>
            <person name="Wang G."/>
            <person name="Cai J."/>
            <person name="Woo P.C."/>
            <person name="Lau S.K."/>
            <person name="Yuen K.-Y."/>
            <person name="Chow W.-N."/>
            <person name="Lin X."/>
        </authorList>
    </citation>
    <scope>NUCLEOTIDE SEQUENCE [LARGE SCALE GENOMIC DNA]</scope>
    <source>
        <strain>PM1</strain>
    </source>
</reference>
<evidence type="ECO:0000256" key="1">
    <source>
        <dbReference type="ARBA" id="ARBA00010718"/>
    </source>
</evidence>
<evidence type="ECO:0000256" key="3">
    <source>
        <dbReference type="ARBA" id="ARBA00022723"/>
    </source>
</evidence>
<evidence type="ECO:0000256" key="8">
    <source>
        <dbReference type="SAM" id="SignalP"/>
    </source>
</evidence>